<dbReference type="SUPFAM" id="SSF56219">
    <property type="entry name" value="DNase I-like"/>
    <property type="match status" value="1"/>
</dbReference>
<dbReference type="Pfam" id="PF14529">
    <property type="entry name" value="Exo_endo_phos_2"/>
    <property type="match status" value="1"/>
</dbReference>
<reference evidence="2" key="1">
    <citation type="submission" date="2021-02" db="EMBL/GenBank/DDBJ databases">
        <authorList>
            <person name="Nowell W R."/>
        </authorList>
    </citation>
    <scope>NUCLEOTIDE SEQUENCE</scope>
</reference>
<dbReference type="Proteomes" id="UP000663869">
    <property type="component" value="Unassembled WGS sequence"/>
</dbReference>
<gene>
    <name evidence="2" type="ORF">FME351_LOCUS8737</name>
    <name evidence="3" type="ORF">TSG867_LOCUS1892</name>
</gene>
<dbReference type="EMBL" id="CAJOBQ010000045">
    <property type="protein sequence ID" value="CAF4231294.1"/>
    <property type="molecule type" value="Genomic_DNA"/>
</dbReference>
<evidence type="ECO:0000313" key="4">
    <source>
        <dbReference type="Proteomes" id="UP000663869"/>
    </source>
</evidence>
<dbReference type="GO" id="GO:0003824">
    <property type="term" value="F:catalytic activity"/>
    <property type="evidence" value="ECO:0007669"/>
    <property type="project" value="InterPro"/>
</dbReference>
<evidence type="ECO:0000313" key="3">
    <source>
        <dbReference type="EMBL" id="CAF4231294.1"/>
    </source>
</evidence>
<organism evidence="2 4">
    <name type="scientific">Rotaria socialis</name>
    <dbReference type="NCBI Taxonomy" id="392032"/>
    <lineage>
        <taxon>Eukaryota</taxon>
        <taxon>Metazoa</taxon>
        <taxon>Spiralia</taxon>
        <taxon>Gnathifera</taxon>
        <taxon>Rotifera</taxon>
        <taxon>Eurotatoria</taxon>
        <taxon>Bdelloidea</taxon>
        <taxon>Philodinida</taxon>
        <taxon>Philodinidae</taxon>
        <taxon>Rotaria</taxon>
    </lineage>
</organism>
<comment type="caution">
    <text evidence="2">The sequence shown here is derived from an EMBL/GenBank/DDBJ whole genome shotgun (WGS) entry which is preliminary data.</text>
</comment>
<dbReference type="AlphaFoldDB" id="A0A817ZZU2"/>
<protein>
    <recommendedName>
        <fullName evidence="1">Endonuclease/exonuclease/phosphatase domain-containing protein</fullName>
    </recommendedName>
</protein>
<evidence type="ECO:0000313" key="2">
    <source>
        <dbReference type="EMBL" id="CAF3397392.1"/>
    </source>
</evidence>
<sequence>MILYHKCINYKLSDSDTNFILIEISLSNETLYVGGLYVPPNSLPSFQLLSKHQNKPFYTFGDLNAKRTEWGCTKNNTSEVQLLNWLEIRGNELIVPQKATSKRSDSIIDFGITRNATGWTSEVLDEDTSDHYPILFQSSIAVDENSFL</sequence>
<dbReference type="InterPro" id="IPR005135">
    <property type="entry name" value="Endo/exonuclease/phosphatase"/>
</dbReference>
<dbReference type="EMBL" id="CAJNYU010000913">
    <property type="protein sequence ID" value="CAF3397392.1"/>
    <property type="molecule type" value="Genomic_DNA"/>
</dbReference>
<feature type="domain" description="Endonuclease/exonuclease/phosphatase" evidence="1">
    <location>
        <begin position="37"/>
        <end position="134"/>
    </location>
</feature>
<name>A0A817ZZU2_9BILA</name>
<dbReference type="Proteomes" id="UP000663862">
    <property type="component" value="Unassembled WGS sequence"/>
</dbReference>
<accession>A0A817ZZU2</accession>
<dbReference type="InterPro" id="IPR036691">
    <property type="entry name" value="Endo/exonu/phosph_ase_sf"/>
</dbReference>
<dbReference type="Gene3D" id="3.60.10.10">
    <property type="entry name" value="Endonuclease/exonuclease/phosphatase"/>
    <property type="match status" value="1"/>
</dbReference>
<proteinExistence type="predicted"/>
<evidence type="ECO:0000259" key="1">
    <source>
        <dbReference type="Pfam" id="PF14529"/>
    </source>
</evidence>